<proteinExistence type="predicted"/>
<dbReference type="AlphaFoldDB" id="A0A933KWY7"/>
<gene>
    <name evidence="1" type="ORF">HY834_00205</name>
</gene>
<comment type="caution">
    <text evidence="1">The sequence shown here is derived from an EMBL/GenBank/DDBJ whole genome shotgun (WGS) entry which is preliminary data.</text>
</comment>
<organism evidence="1 2">
    <name type="scientific">Devosia nanyangense</name>
    <dbReference type="NCBI Taxonomy" id="1228055"/>
    <lineage>
        <taxon>Bacteria</taxon>
        <taxon>Pseudomonadati</taxon>
        <taxon>Pseudomonadota</taxon>
        <taxon>Alphaproteobacteria</taxon>
        <taxon>Hyphomicrobiales</taxon>
        <taxon>Devosiaceae</taxon>
        <taxon>Devosia</taxon>
    </lineage>
</organism>
<protein>
    <recommendedName>
        <fullName evidence="3">DUF3971 domain-containing protein</fullName>
    </recommendedName>
</protein>
<reference evidence="1" key="1">
    <citation type="submission" date="2020-07" db="EMBL/GenBank/DDBJ databases">
        <title>Huge and variable diversity of episymbiotic CPR bacteria and DPANN archaea in groundwater ecosystems.</title>
        <authorList>
            <person name="He C.Y."/>
            <person name="Keren R."/>
            <person name="Whittaker M."/>
            <person name="Farag I.F."/>
            <person name="Doudna J."/>
            <person name="Cate J.H.D."/>
            <person name="Banfield J.F."/>
        </authorList>
    </citation>
    <scope>NUCLEOTIDE SEQUENCE</scope>
    <source>
        <strain evidence="1">NC_groundwater_1586_Pr3_B-0.1um_66_15</strain>
    </source>
</reference>
<evidence type="ECO:0000313" key="1">
    <source>
        <dbReference type="EMBL" id="MBI4920144.1"/>
    </source>
</evidence>
<evidence type="ECO:0000313" key="2">
    <source>
        <dbReference type="Proteomes" id="UP000782610"/>
    </source>
</evidence>
<evidence type="ECO:0008006" key="3">
    <source>
        <dbReference type="Google" id="ProtNLM"/>
    </source>
</evidence>
<dbReference type="EMBL" id="JACRAF010000002">
    <property type="protein sequence ID" value="MBI4920144.1"/>
    <property type="molecule type" value="Genomic_DNA"/>
</dbReference>
<name>A0A933KWY7_9HYPH</name>
<accession>A0A933KWY7</accession>
<sequence>MPVALAAVLYVALLVHPIPLPFISTQVRNIVVASMPPGTELELGDMALALEGYAWPVIQFAPVVYKDTTTGARVKMDALEVGFSPIRALIGQPGASVTMVGPQLQINQDLFGPRLAEFEIVPDPAGGPATVRVLEGSTAFPDVGIRSGGIDVTGATAATGGTKMRSDNDWLVYNLEAAEEGIAGIIDQAEMGRFSRLIVKHASVDMNDALYGSLRRFTDINLDIAPTPDGKGAQGLFSADFGGTVMKGILERATDQHGDARLRVSLTNFDLASFAPSIDDRDSAGSIVGAAAVSIDVGFEGKTGKIKDGAFHIDLTGTDLRMQQDYFPVASSIIEIDWAPQTGTFTMNEAAISIGQSTGKMSGVFVLGLDDLYGPTAAISVTASDVSIHPNDLGAPAVPFKTVSFKGWSAPLYGALGIDQAILSKPGVRLESKGRVDVLKKGMGFDMAVAGEGITADDLKRLWPYFVATDARDWFVKNVSAGTVESANMKFAFPVGTLGTADEDKPIPQNGVFIEMVAGGVKVKPVDGLEPIEIQGKTRLQMHDADLTLSADGGVIPTEKGPISVANAAFAMSSETPGEQIVEISGDASGGIPAVAAVLNQVQPDAVKSADLPFDLNALAGNLNVRLLSTIVLDKAGATKSLDYSVNGNVMDFGSTAPIETHTISNGQLSFMATQSGYRVGGQAQVDGLSADLLIEGDLKEGSQPVMSLSSTVKVADLAKMGFDASQFATGTVGFVAKPSSDGSLQMAVDLKGAAINIKDLGIAKQAGTPGMLKATIRQKGDVADISDIDLGFGDVRLKGSLEYDAKKGLQSAEFTSFALSPGDAAQLSMTPIKDGYQLRIRGDQLDLKPMLKRFFSLDQGAGGPAATTFTQTIAVDAELKRALGFYKTNAYNVSLDLALKGSDLRKVSLQAQLGGDRALSVATNPTPDGKTLSVVFNDLGSVLRLVGVYAQVEGGAGSLVLQQNATTKIDEGQFTIKDFAIVDEKNVAEILDTHAESRQLIAKQNKLAFRSGKVSFTRRVDRIQVNDAVLSGDSVGGTAKGFIYTDSKQYDLVGTYIPMFGLNNAFGKLFGPLGGGSDGGLFGVTFAIKGPLDKPDFKINPMSALVPGAFRSLFEYRAKEQPRVDEAN</sequence>
<dbReference type="Proteomes" id="UP000782610">
    <property type="component" value="Unassembled WGS sequence"/>
</dbReference>